<reference evidence="1" key="1">
    <citation type="submission" date="2020-11" db="EMBL/GenBank/DDBJ databases">
        <authorList>
            <consortium name="DOE Joint Genome Institute"/>
            <person name="Ahrendt S."/>
            <person name="Riley R."/>
            <person name="Andreopoulos W."/>
            <person name="Labutti K."/>
            <person name="Pangilinan J."/>
            <person name="Ruiz-Duenas F.J."/>
            <person name="Barrasa J.M."/>
            <person name="Sanchez-Garcia M."/>
            <person name="Camarero S."/>
            <person name="Miyauchi S."/>
            <person name="Serrano A."/>
            <person name="Linde D."/>
            <person name="Babiker R."/>
            <person name="Drula E."/>
            <person name="Ayuso-Fernandez I."/>
            <person name="Pacheco R."/>
            <person name="Padilla G."/>
            <person name="Ferreira P."/>
            <person name="Barriuso J."/>
            <person name="Kellner H."/>
            <person name="Castanera R."/>
            <person name="Alfaro M."/>
            <person name="Ramirez L."/>
            <person name="Pisabarro A.G."/>
            <person name="Kuo A."/>
            <person name="Tritt A."/>
            <person name="Lipzen A."/>
            <person name="He G."/>
            <person name="Yan M."/>
            <person name="Ng V."/>
            <person name="Cullen D."/>
            <person name="Martin F."/>
            <person name="Rosso M.-N."/>
            <person name="Henrissat B."/>
            <person name="Hibbett D."/>
            <person name="Martinez A.T."/>
            <person name="Grigoriev I.V."/>
        </authorList>
    </citation>
    <scope>NUCLEOTIDE SEQUENCE</scope>
    <source>
        <strain evidence="1">CBS 247.69</strain>
    </source>
</reference>
<keyword evidence="2" id="KW-1185">Reference proteome</keyword>
<evidence type="ECO:0000313" key="1">
    <source>
        <dbReference type="EMBL" id="KAF9455713.1"/>
    </source>
</evidence>
<proteinExistence type="predicted"/>
<dbReference type="AlphaFoldDB" id="A0A9P5XRT1"/>
<gene>
    <name evidence="1" type="ORF">BDZ94DRAFT_592285</name>
</gene>
<dbReference type="OrthoDB" id="3005374at2759"/>
<dbReference type="EMBL" id="MU150545">
    <property type="protein sequence ID" value="KAF9455713.1"/>
    <property type="molecule type" value="Genomic_DNA"/>
</dbReference>
<dbReference type="Proteomes" id="UP000807353">
    <property type="component" value="Unassembled WGS sequence"/>
</dbReference>
<feature type="non-terminal residue" evidence="1">
    <location>
        <position position="78"/>
    </location>
</feature>
<comment type="caution">
    <text evidence="1">The sequence shown here is derived from an EMBL/GenBank/DDBJ whole genome shotgun (WGS) entry which is preliminary data.</text>
</comment>
<sequence length="78" mass="9190">MTTYRPVSRSKKEIGSLLSISMTSKKYVQQQMSHKDLQKVFQRNSQPKLFRDTAPDYLHDFEDIFSKTLFDTLPEQCT</sequence>
<evidence type="ECO:0000313" key="2">
    <source>
        <dbReference type="Proteomes" id="UP000807353"/>
    </source>
</evidence>
<name>A0A9P5XRT1_9AGAR</name>
<protein>
    <submittedName>
        <fullName evidence="1">Uncharacterized protein</fullName>
    </submittedName>
</protein>
<accession>A0A9P5XRT1</accession>
<organism evidence="1 2">
    <name type="scientific">Collybia nuda</name>
    <dbReference type="NCBI Taxonomy" id="64659"/>
    <lineage>
        <taxon>Eukaryota</taxon>
        <taxon>Fungi</taxon>
        <taxon>Dikarya</taxon>
        <taxon>Basidiomycota</taxon>
        <taxon>Agaricomycotina</taxon>
        <taxon>Agaricomycetes</taxon>
        <taxon>Agaricomycetidae</taxon>
        <taxon>Agaricales</taxon>
        <taxon>Tricholomatineae</taxon>
        <taxon>Clitocybaceae</taxon>
        <taxon>Collybia</taxon>
    </lineage>
</organism>